<proteinExistence type="predicted"/>
<protein>
    <submittedName>
        <fullName evidence="1">VQ domain-containing protein</fullName>
    </submittedName>
</protein>
<dbReference type="EMBL" id="CM037015">
    <property type="protein sequence ID" value="KAH7682618.1"/>
    <property type="molecule type" value="Genomic_DNA"/>
</dbReference>
<dbReference type="Proteomes" id="UP000827976">
    <property type="component" value="Chromosome 5"/>
</dbReference>
<organism evidence="1 2">
    <name type="scientific">Dioscorea alata</name>
    <name type="common">Purple yam</name>
    <dbReference type="NCBI Taxonomy" id="55571"/>
    <lineage>
        <taxon>Eukaryota</taxon>
        <taxon>Viridiplantae</taxon>
        <taxon>Streptophyta</taxon>
        <taxon>Embryophyta</taxon>
        <taxon>Tracheophyta</taxon>
        <taxon>Spermatophyta</taxon>
        <taxon>Magnoliopsida</taxon>
        <taxon>Liliopsida</taxon>
        <taxon>Dioscoreales</taxon>
        <taxon>Dioscoreaceae</taxon>
        <taxon>Dioscorea</taxon>
    </lineage>
</organism>
<sequence>MSPAPREAMAARPARLKIHKDSHNIQKPSSSSSSSSSTAVTNGSSISHARHHPVIIYTHSPKVIHTQARDFMALVQKLTGLSHSDDNEQTKTPPPPPRPTPTLQDHDESSSSSESYIHLGCSPFTSTSVSSSIFNGNPVRPLEGPFDVPLLVPSYRCPGATAFTSMLSIEEEFPTTFF</sequence>
<evidence type="ECO:0000313" key="1">
    <source>
        <dbReference type="EMBL" id="KAH7682618.1"/>
    </source>
</evidence>
<accession>A0ACB7W5A7</accession>
<name>A0ACB7W5A7_DIOAL</name>
<keyword evidence="2" id="KW-1185">Reference proteome</keyword>
<comment type="caution">
    <text evidence="1">The sequence shown here is derived from an EMBL/GenBank/DDBJ whole genome shotgun (WGS) entry which is preliminary data.</text>
</comment>
<evidence type="ECO:0000313" key="2">
    <source>
        <dbReference type="Proteomes" id="UP000827976"/>
    </source>
</evidence>
<reference evidence="2" key="1">
    <citation type="journal article" date="2022" name="Nat. Commun.">
        <title>Chromosome evolution and the genetic basis of agronomically important traits in greater yam.</title>
        <authorList>
            <person name="Bredeson J.V."/>
            <person name="Lyons J.B."/>
            <person name="Oniyinde I.O."/>
            <person name="Okereke N.R."/>
            <person name="Kolade O."/>
            <person name="Nnabue I."/>
            <person name="Nwadili C.O."/>
            <person name="Hribova E."/>
            <person name="Parker M."/>
            <person name="Nwogha J."/>
            <person name="Shu S."/>
            <person name="Carlson J."/>
            <person name="Kariba R."/>
            <person name="Muthemba S."/>
            <person name="Knop K."/>
            <person name="Barton G.J."/>
            <person name="Sherwood A.V."/>
            <person name="Lopez-Montes A."/>
            <person name="Asiedu R."/>
            <person name="Jamnadass R."/>
            <person name="Muchugi A."/>
            <person name="Goodstein D."/>
            <person name="Egesi C.N."/>
            <person name="Featherston J."/>
            <person name="Asfaw A."/>
            <person name="Simpson G.G."/>
            <person name="Dolezel J."/>
            <person name="Hendre P.S."/>
            <person name="Van Deynze A."/>
            <person name="Kumar P.L."/>
            <person name="Obidiegwu J.E."/>
            <person name="Bhattacharjee R."/>
            <person name="Rokhsar D.S."/>
        </authorList>
    </citation>
    <scope>NUCLEOTIDE SEQUENCE [LARGE SCALE GENOMIC DNA]</scope>
    <source>
        <strain evidence="2">cv. TDa95/00328</strain>
    </source>
</reference>
<gene>
    <name evidence="1" type="ORF">IHE45_05G133600</name>
</gene>